<protein>
    <submittedName>
        <fullName evidence="14">Spindle and kinetochore associated complex subunit 3</fullName>
    </submittedName>
</protein>
<dbReference type="PANTHER" id="PTHR48118">
    <property type="entry name" value="SPINDLE AND KINETOCHORE-ASSOCIATED PROTEIN 3"/>
    <property type="match status" value="1"/>
</dbReference>
<evidence type="ECO:0000256" key="9">
    <source>
        <dbReference type="ARBA" id="ARBA00022838"/>
    </source>
</evidence>
<feature type="region of interest" description="Disordered" evidence="13">
    <location>
        <begin position="229"/>
        <end position="249"/>
    </location>
</feature>
<comment type="subcellular location">
    <subcellularLocation>
        <location evidence="2">Chromosome</location>
        <location evidence="2">Centromere</location>
        <location evidence="2">Kinetochore</location>
    </subcellularLocation>
    <subcellularLocation>
        <location evidence="1">Cytoplasm</location>
        <location evidence="1">Cytoskeleton</location>
        <location evidence="1">Spindle</location>
    </subcellularLocation>
</comment>
<keyword evidence="15" id="KW-1185">Reference proteome</keyword>
<keyword evidence="10" id="KW-0206">Cytoskeleton</keyword>
<dbReference type="GO" id="GO:0000278">
    <property type="term" value="P:mitotic cell cycle"/>
    <property type="evidence" value="ECO:0007669"/>
    <property type="project" value="TreeGrafter"/>
</dbReference>
<dbReference type="Gene3D" id="6.10.250.1400">
    <property type="match status" value="1"/>
</dbReference>
<evidence type="ECO:0000256" key="10">
    <source>
        <dbReference type="ARBA" id="ARBA00023212"/>
    </source>
</evidence>
<feature type="compositionally biased region" description="Acidic residues" evidence="13">
    <location>
        <begin position="67"/>
        <end position="76"/>
    </location>
</feature>
<keyword evidence="11" id="KW-0131">Cell cycle</keyword>
<evidence type="ECO:0000313" key="14">
    <source>
        <dbReference type="Ensembl" id="ENSSORP00005040129.1"/>
    </source>
</evidence>
<reference evidence="14" key="2">
    <citation type="submission" date="2025-08" db="UniProtKB">
        <authorList>
            <consortium name="Ensembl"/>
        </authorList>
    </citation>
    <scope>IDENTIFICATION</scope>
</reference>
<evidence type="ECO:0000256" key="12">
    <source>
        <dbReference type="ARBA" id="ARBA00023328"/>
    </source>
</evidence>
<dbReference type="InterPro" id="IPR033341">
    <property type="entry name" value="SKA3"/>
</dbReference>
<dbReference type="GO" id="GO:0007059">
    <property type="term" value="P:chromosome segregation"/>
    <property type="evidence" value="ECO:0007669"/>
    <property type="project" value="InterPro"/>
</dbReference>
<comment type="similarity">
    <text evidence="3">Belongs to the SKA3 family.</text>
</comment>
<keyword evidence="9" id="KW-0995">Kinetochore</keyword>
<keyword evidence="6" id="KW-0132">Cell division</keyword>
<evidence type="ECO:0000256" key="8">
    <source>
        <dbReference type="ARBA" id="ARBA00022776"/>
    </source>
</evidence>
<keyword evidence="8" id="KW-0498">Mitosis</keyword>
<evidence type="ECO:0000313" key="15">
    <source>
        <dbReference type="Proteomes" id="UP000472271"/>
    </source>
</evidence>
<keyword evidence="7" id="KW-0493">Microtubule</keyword>
<keyword evidence="5" id="KW-0963">Cytoplasm</keyword>
<evidence type="ECO:0000256" key="1">
    <source>
        <dbReference type="ARBA" id="ARBA00004186"/>
    </source>
</evidence>
<evidence type="ECO:0000256" key="4">
    <source>
        <dbReference type="ARBA" id="ARBA00022454"/>
    </source>
</evidence>
<sequence>NEVCSFIKACGVMEQRVSEDIKRLKTHWENYGYQFLSLNSTYAEVKGQESEVEDKTGDENENKSTGEEEDTQEDAEVDHSSASPPALGAPPCADPLRTPQLSDFGLSEMQLKRALVGAEWCSEAPPMPEMSLPHPSLNTPALPPMAITPKRALRMDEDELLTPQMHDFGISEHTMCLNNDFTMDLRRPPENLPDPPHFCTLLMFSVSSTDLETPEPPVFCTPGLKIKKTKGQCPQNPQENYDPESPGCHGNLTTTPEVPETLLILCLRNTWTSSALPKFSLQTNFSLVLTSSFHYERTTAKREEDRTDLHVPSCLGS</sequence>
<dbReference type="Ensembl" id="ENSSORT00005041166.1">
    <property type="protein sequence ID" value="ENSSORP00005040129.1"/>
    <property type="gene ID" value="ENSSORG00005018711.1"/>
</dbReference>
<dbReference type="Proteomes" id="UP000472271">
    <property type="component" value="Chromosome 21"/>
</dbReference>
<reference evidence="14" key="1">
    <citation type="submission" date="2019-06" db="EMBL/GenBank/DDBJ databases">
        <authorList>
            <consortium name="Wellcome Sanger Institute Data Sharing"/>
        </authorList>
    </citation>
    <scope>NUCLEOTIDE SEQUENCE [LARGE SCALE GENOMIC DNA]</scope>
</reference>
<dbReference type="GO" id="GO:0000940">
    <property type="term" value="C:outer kinetochore"/>
    <property type="evidence" value="ECO:0007669"/>
    <property type="project" value="InterPro"/>
</dbReference>
<dbReference type="AlphaFoldDB" id="A0A673BFQ4"/>
<evidence type="ECO:0000256" key="7">
    <source>
        <dbReference type="ARBA" id="ARBA00022701"/>
    </source>
</evidence>
<keyword evidence="4" id="KW-0158">Chromosome</keyword>
<name>A0A673BFQ4_9TELE</name>
<evidence type="ECO:0000256" key="11">
    <source>
        <dbReference type="ARBA" id="ARBA00023306"/>
    </source>
</evidence>
<dbReference type="PANTHER" id="PTHR48118:SF1">
    <property type="entry name" value="SPINDLE AND KINETOCHORE-ASSOCIATED PROTEIN 3"/>
    <property type="match status" value="1"/>
</dbReference>
<feature type="compositionally biased region" description="Low complexity" evidence="13">
    <location>
        <begin position="80"/>
        <end position="91"/>
    </location>
</feature>
<evidence type="ECO:0000256" key="2">
    <source>
        <dbReference type="ARBA" id="ARBA00004629"/>
    </source>
</evidence>
<evidence type="ECO:0000256" key="13">
    <source>
        <dbReference type="SAM" id="MobiDB-lite"/>
    </source>
</evidence>
<evidence type="ECO:0000256" key="6">
    <source>
        <dbReference type="ARBA" id="ARBA00022618"/>
    </source>
</evidence>
<evidence type="ECO:0000256" key="3">
    <source>
        <dbReference type="ARBA" id="ARBA00007716"/>
    </source>
</evidence>
<feature type="compositionally biased region" description="Basic and acidic residues" evidence="13">
    <location>
        <begin position="46"/>
        <end position="66"/>
    </location>
</feature>
<reference evidence="14" key="3">
    <citation type="submission" date="2025-09" db="UniProtKB">
        <authorList>
            <consortium name="Ensembl"/>
        </authorList>
    </citation>
    <scope>IDENTIFICATION</scope>
</reference>
<dbReference type="GO" id="GO:0005876">
    <property type="term" value="C:spindle microtubule"/>
    <property type="evidence" value="ECO:0007669"/>
    <property type="project" value="TreeGrafter"/>
</dbReference>
<feature type="region of interest" description="Disordered" evidence="13">
    <location>
        <begin position="46"/>
        <end position="100"/>
    </location>
</feature>
<dbReference type="GO" id="GO:0051301">
    <property type="term" value="P:cell division"/>
    <property type="evidence" value="ECO:0007669"/>
    <property type="project" value="UniProtKB-KW"/>
</dbReference>
<keyword evidence="12" id="KW-0137">Centromere</keyword>
<proteinExistence type="inferred from homology"/>
<evidence type="ECO:0000256" key="5">
    <source>
        <dbReference type="ARBA" id="ARBA00022490"/>
    </source>
</evidence>
<accession>A0A673BFQ4</accession>
<organism evidence="14 15">
    <name type="scientific">Sphaeramia orbicularis</name>
    <name type="common">orbiculate cardinalfish</name>
    <dbReference type="NCBI Taxonomy" id="375764"/>
    <lineage>
        <taxon>Eukaryota</taxon>
        <taxon>Metazoa</taxon>
        <taxon>Chordata</taxon>
        <taxon>Craniata</taxon>
        <taxon>Vertebrata</taxon>
        <taxon>Euteleostomi</taxon>
        <taxon>Actinopterygii</taxon>
        <taxon>Neopterygii</taxon>
        <taxon>Teleostei</taxon>
        <taxon>Neoteleostei</taxon>
        <taxon>Acanthomorphata</taxon>
        <taxon>Gobiaria</taxon>
        <taxon>Kurtiformes</taxon>
        <taxon>Apogonoidei</taxon>
        <taxon>Apogonidae</taxon>
        <taxon>Apogoninae</taxon>
        <taxon>Sphaeramia</taxon>
    </lineage>
</organism>